<sequence length="244" mass="27061">QVAELERSKETFGIDSAKSLYDIDLKSWAKDLTNAIVGAWSRGEDAAKSFYDKVRNLMKNLTTNILSQKILENALKGVERLINDKKKAKSGKLDENDIWDWAERIEKESSSAIDNMSRIFDALRAKGLDLSQNGASSIGNSIKSVTEETANILASYLNAIRLDVSVDRVNIQKIADAVANMPEMSGIAQSQLTQLTTLVSLAQYRNGRLDDMYCWMQSVTKEGGTKHLSCKSEGGKLLAYLILF</sequence>
<comment type="caution">
    <text evidence="1">The sequence shown here is derived from an EMBL/GenBank/DDBJ whole genome shotgun (WGS) entry which is preliminary data.</text>
</comment>
<accession>A0A930N531</accession>
<evidence type="ECO:0008006" key="3">
    <source>
        <dbReference type="Google" id="ProtNLM"/>
    </source>
</evidence>
<organism evidence="1 2">
    <name type="scientific">Prevotella histicola</name>
    <dbReference type="NCBI Taxonomy" id="470565"/>
    <lineage>
        <taxon>Bacteria</taxon>
        <taxon>Pseudomonadati</taxon>
        <taxon>Bacteroidota</taxon>
        <taxon>Bacteroidia</taxon>
        <taxon>Bacteroidales</taxon>
        <taxon>Prevotellaceae</taxon>
        <taxon>Prevotella</taxon>
    </lineage>
</organism>
<dbReference type="EMBL" id="JABZSQ010000054">
    <property type="protein sequence ID" value="MBF1414768.1"/>
    <property type="molecule type" value="Genomic_DNA"/>
</dbReference>
<dbReference type="Proteomes" id="UP000757461">
    <property type="component" value="Unassembled WGS sequence"/>
</dbReference>
<dbReference type="AlphaFoldDB" id="A0A930N531"/>
<evidence type="ECO:0000313" key="1">
    <source>
        <dbReference type="EMBL" id="MBF1414768.1"/>
    </source>
</evidence>
<gene>
    <name evidence="1" type="ORF">HXN33_04210</name>
</gene>
<name>A0A930N531_9BACT</name>
<feature type="non-terminal residue" evidence="1">
    <location>
        <position position="1"/>
    </location>
</feature>
<reference evidence="1" key="1">
    <citation type="submission" date="2020-04" db="EMBL/GenBank/DDBJ databases">
        <title>Deep metagenomics examines the oral microbiome during advanced dental caries in children, revealing novel taxa and co-occurrences with host molecules.</title>
        <authorList>
            <person name="Baker J.L."/>
            <person name="Morton J.T."/>
            <person name="Dinis M."/>
            <person name="Alvarez R."/>
            <person name="Tran N.C."/>
            <person name="Knight R."/>
            <person name="Edlund A."/>
        </authorList>
    </citation>
    <scope>NUCLEOTIDE SEQUENCE</scope>
    <source>
        <strain evidence="1">JCVI_25_bin.9</strain>
    </source>
</reference>
<evidence type="ECO:0000313" key="2">
    <source>
        <dbReference type="Proteomes" id="UP000757461"/>
    </source>
</evidence>
<proteinExistence type="predicted"/>
<protein>
    <recommendedName>
        <fullName evidence="3">Phage tail tape measure protein</fullName>
    </recommendedName>
</protein>